<dbReference type="Proteomes" id="UP000247602">
    <property type="component" value="Unassembled WGS sequence"/>
</dbReference>
<evidence type="ECO:0000313" key="6">
    <source>
        <dbReference type="EMBL" id="PZA20779.1"/>
    </source>
</evidence>
<dbReference type="Pfam" id="PF03171">
    <property type="entry name" value="2OG-FeII_Oxy"/>
    <property type="match status" value="1"/>
</dbReference>
<gene>
    <name evidence="6" type="ORF">DMO24_13750</name>
    <name evidence="5" type="ORF">FHX36_001746</name>
</gene>
<accession>A0A323V7I8</accession>
<keyword evidence="2" id="KW-0045">Antibiotic biosynthesis</keyword>
<feature type="domain" description="Fe2OG dioxygenase" evidence="4">
    <location>
        <begin position="166"/>
        <end position="274"/>
    </location>
</feature>
<evidence type="ECO:0000256" key="3">
    <source>
        <dbReference type="RuleBase" id="RU003682"/>
    </source>
</evidence>
<keyword evidence="3" id="KW-0479">Metal-binding</keyword>
<dbReference type="GO" id="GO:0046872">
    <property type="term" value="F:metal ion binding"/>
    <property type="evidence" value="ECO:0007669"/>
    <property type="project" value="UniProtKB-KW"/>
</dbReference>
<protein>
    <submittedName>
        <fullName evidence="6">Isopenicillin N synthase family oxygenase</fullName>
    </submittedName>
    <submittedName>
        <fullName evidence="5">Isopenicillin N synthase-like dioxygenase</fullName>
    </submittedName>
</protein>
<dbReference type="AlphaFoldDB" id="A0A323V7I8"/>
<dbReference type="PRINTS" id="PR00682">
    <property type="entry name" value="IPNSYNTHASE"/>
</dbReference>
<dbReference type="InterPro" id="IPR044861">
    <property type="entry name" value="IPNS-like_FE2OG_OXY"/>
</dbReference>
<reference evidence="5 8" key="2">
    <citation type="submission" date="2020-08" db="EMBL/GenBank/DDBJ databases">
        <title>Sequencing the genomes of 1000 actinobacteria strains.</title>
        <authorList>
            <person name="Klenk H.-P."/>
        </authorList>
    </citation>
    <scope>NUCLEOTIDE SEQUENCE [LARGE SCALE GENOMIC DNA]</scope>
    <source>
        <strain evidence="5 8">DSM 16678</strain>
    </source>
</reference>
<dbReference type="EMBL" id="QKNV01000145">
    <property type="protein sequence ID" value="PZA20779.1"/>
    <property type="molecule type" value="Genomic_DNA"/>
</dbReference>
<evidence type="ECO:0000259" key="4">
    <source>
        <dbReference type="PROSITE" id="PS51471"/>
    </source>
</evidence>
<dbReference type="InterPro" id="IPR005123">
    <property type="entry name" value="Oxoglu/Fe-dep_dioxygenase_dom"/>
</dbReference>
<comment type="similarity">
    <text evidence="3">Belongs to the iron/ascorbate-dependent oxidoreductase family.</text>
</comment>
<dbReference type="InterPro" id="IPR050231">
    <property type="entry name" value="Iron_ascorbate_oxido_reductase"/>
</dbReference>
<dbReference type="OrthoDB" id="21825at2"/>
<dbReference type="InterPro" id="IPR027443">
    <property type="entry name" value="IPNS-like_sf"/>
</dbReference>
<keyword evidence="5" id="KW-0223">Dioxygenase</keyword>
<dbReference type="Pfam" id="PF14226">
    <property type="entry name" value="DIOX_N"/>
    <property type="match status" value="1"/>
</dbReference>
<dbReference type="Gene3D" id="2.60.120.330">
    <property type="entry name" value="B-lactam Antibiotic, Isopenicillin N Synthase, Chain"/>
    <property type="match status" value="1"/>
</dbReference>
<evidence type="ECO:0000313" key="7">
    <source>
        <dbReference type="Proteomes" id="UP000247602"/>
    </source>
</evidence>
<dbReference type="PROSITE" id="PS51471">
    <property type="entry name" value="FE2OG_OXY"/>
    <property type="match status" value="1"/>
</dbReference>
<dbReference type="PANTHER" id="PTHR47990">
    <property type="entry name" value="2-OXOGLUTARATE (2OG) AND FE(II)-DEPENDENT OXYGENASE SUPERFAMILY PROTEIN-RELATED"/>
    <property type="match status" value="1"/>
</dbReference>
<evidence type="ECO:0000313" key="5">
    <source>
        <dbReference type="EMBL" id="MBB3676011.1"/>
    </source>
</evidence>
<dbReference type="SUPFAM" id="SSF51197">
    <property type="entry name" value="Clavaminate synthase-like"/>
    <property type="match status" value="1"/>
</dbReference>
<sequence length="322" mass="35139">MTTIPVIDLTPALTGGDTTDLVTQLHTAMSEVGFLQVVGHGVSPDLVTAAHDSMDLLDSLPAAERRALIRPSVTERGLNERVDDQGRVLGRTFKFLRYDDLAEAVADGGAAGHPDFFTPNVWPAGLPVFRETWRSYLDEARRVCDLLMGLVARALGMPADHFDAAFAHSPTLTAVNWYPPQPVDVEHDETILRPHPDSGGLTVLHQSGDYEGLEVLRPDGSWTTVPIIEDAFVINIGQLMSQWTNGVYPATIHRVVAGPTTANSRRSIAVFHLPDLDTVVEPLPSTVGAEGPRFAPISVYDWQQQFMARFVQAEKYAEPAAV</sequence>
<evidence type="ECO:0000256" key="1">
    <source>
        <dbReference type="ARBA" id="ARBA00004792"/>
    </source>
</evidence>
<reference evidence="6 7" key="1">
    <citation type="submission" date="2018-06" db="EMBL/GenBank/DDBJ databases">
        <title>Draft genome sequence of Modestobacter versicolor CP153-2.</title>
        <authorList>
            <person name="Gundlapally S.R."/>
        </authorList>
    </citation>
    <scope>NUCLEOTIDE SEQUENCE [LARGE SCALE GENOMIC DNA]</scope>
    <source>
        <strain evidence="6 7">CP153-2</strain>
    </source>
</reference>
<proteinExistence type="inferred from homology"/>
<dbReference type="EMBL" id="JACIBU010000001">
    <property type="protein sequence ID" value="MBB3676011.1"/>
    <property type="molecule type" value="Genomic_DNA"/>
</dbReference>
<dbReference type="Proteomes" id="UP000580718">
    <property type="component" value="Unassembled WGS sequence"/>
</dbReference>
<keyword evidence="3" id="KW-0560">Oxidoreductase</keyword>
<dbReference type="GO" id="GO:0051213">
    <property type="term" value="F:dioxygenase activity"/>
    <property type="evidence" value="ECO:0007669"/>
    <property type="project" value="UniProtKB-KW"/>
</dbReference>
<comment type="pathway">
    <text evidence="1">Antibiotic biosynthesis.</text>
</comment>
<evidence type="ECO:0000313" key="8">
    <source>
        <dbReference type="Proteomes" id="UP000580718"/>
    </source>
</evidence>
<comment type="caution">
    <text evidence="6">The sequence shown here is derived from an EMBL/GenBank/DDBJ whole genome shotgun (WGS) entry which is preliminary data.</text>
</comment>
<evidence type="ECO:0000256" key="2">
    <source>
        <dbReference type="ARBA" id="ARBA00023194"/>
    </source>
</evidence>
<keyword evidence="7" id="KW-1185">Reference proteome</keyword>
<name>A0A323V7I8_9ACTN</name>
<dbReference type="GO" id="GO:0017000">
    <property type="term" value="P:antibiotic biosynthetic process"/>
    <property type="evidence" value="ECO:0007669"/>
    <property type="project" value="UniProtKB-KW"/>
</dbReference>
<keyword evidence="3" id="KW-0408">Iron</keyword>
<organism evidence="6 7">
    <name type="scientific">Modestobacter versicolor</name>
    <dbReference type="NCBI Taxonomy" id="429133"/>
    <lineage>
        <taxon>Bacteria</taxon>
        <taxon>Bacillati</taxon>
        <taxon>Actinomycetota</taxon>
        <taxon>Actinomycetes</taxon>
        <taxon>Geodermatophilales</taxon>
        <taxon>Geodermatophilaceae</taxon>
        <taxon>Modestobacter</taxon>
    </lineage>
</organism>
<dbReference type="InterPro" id="IPR026992">
    <property type="entry name" value="DIOX_N"/>
</dbReference>
<dbReference type="RefSeq" id="WP_110552808.1">
    <property type="nucleotide sequence ID" value="NZ_JACIBU010000001.1"/>
</dbReference>